<keyword evidence="1" id="KW-0472">Membrane</keyword>
<protein>
    <submittedName>
        <fullName evidence="3">Peptidase C14 caspase catalytic subunit p20</fullName>
    </submittedName>
</protein>
<dbReference type="AlphaFoldDB" id="A0A1Z4V146"/>
<dbReference type="InterPro" id="IPR011600">
    <property type="entry name" value="Pept_C14_caspase"/>
</dbReference>
<dbReference type="Gene3D" id="3.40.50.1460">
    <property type="match status" value="1"/>
</dbReference>
<evidence type="ECO:0000313" key="3">
    <source>
        <dbReference type="EMBL" id="BAZ85164.1"/>
    </source>
</evidence>
<feature type="transmembrane region" description="Helical" evidence="1">
    <location>
        <begin position="351"/>
        <end position="370"/>
    </location>
</feature>
<organism evidence="3 4">
    <name type="scientific">Dolichospermum compactum NIES-806</name>
    <dbReference type="NCBI Taxonomy" id="1973481"/>
    <lineage>
        <taxon>Bacteria</taxon>
        <taxon>Bacillati</taxon>
        <taxon>Cyanobacteriota</taxon>
        <taxon>Cyanophyceae</taxon>
        <taxon>Nostocales</taxon>
        <taxon>Aphanizomenonaceae</taxon>
        <taxon>Dolichospermum</taxon>
        <taxon>Dolichospermum compactum</taxon>
    </lineage>
</organism>
<evidence type="ECO:0000259" key="2">
    <source>
        <dbReference type="Pfam" id="PF00656"/>
    </source>
</evidence>
<evidence type="ECO:0000256" key="1">
    <source>
        <dbReference type="SAM" id="Phobius"/>
    </source>
</evidence>
<gene>
    <name evidence="3" type="ORF">NIES806_13640</name>
</gene>
<keyword evidence="1" id="KW-0812">Transmembrane</keyword>
<dbReference type="GO" id="GO:0006508">
    <property type="term" value="P:proteolysis"/>
    <property type="evidence" value="ECO:0007669"/>
    <property type="project" value="InterPro"/>
</dbReference>
<dbReference type="RefSeq" id="WP_096665513.1">
    <property type="nucleotide sequence ID" value="NZ_AP018316.1"/>
</dbReference>
<dbReference type="KEGG" id="dcm:NIES806_13640"/>
<dbReference type="GO" id="GO:0004197">
    <property type="term" value="F:cysteine-type endopeptidase activity"/>
    <property type="evidence" value="ECO:0007669"/>
    <property type="project" value="InterPro"/>
</dbReference>
<keyword evidence="4" id="KW-1185">Reference proteome</keyword>
<evidence type="ECO:0000313" key="4">
    <source>
        <dbReference type="Proteomes" id="UP000218702"/>
    </source>
</evidence>
<dbReference type="OrthoDB" id="581349at2"/>
<dbReference type="SUPFAM" id="SSF52129">
    <property type="entry name" value="Caspase-like"/>
    <property type="match status" value="1"/>
</dbReference>
<dbReference type="EMBL" id="AP018316">
    <property type="protein sequence ID" value="BAZ85164.1"/>
    <property type="molecule type" value="Genomic_DNA"/>
</dbReference>
<sequence length="615" mass="68023">MVNYWAIAIGIDQYQFFQPLSCAQADAEAIKDFLVTEAGFLPEKCLLMTNTSPPIGEQSSYPTKENILLLLEELAATLWQPGDYLWLFFSGYGVNHKEQDYLMPIAGNPDQVPETGIEVRSLIQGLQVTGLNILLIFDINRAFGTQADAPVGQEIIELAQELQMGAIISCQPEEFAHESTELGHGFFTAALLEALGSGKGYNFADLAAYVSYLTPKLCQHHWRPVQNPMTVIPTTQPAILPTLTLDENSEALIFPAESFAITRTAPPLENSSSSSTDRAWWTENASVETTLTPTTTEENLVSPPISKSLVSSNHTLTISPESQSSGRFIPALTTANTYTSLQSQPPIWQQFIIWGGGTMVIVGIIATFLLRNPESFRFKNFSKTVSNNQTSKLQFPQIFKTSQNPSNAQISANTDSKKRNQAILELQKMLLVPTQPNHLSIAIAKSQRIPPNSPLYAKSQENIQVWCQMILELAQAQAQQKKHTAAITIAKLITTKDPLYSQSQTLIQKWQLEAKQYVSNKTLLDAAKNLIIPEQASTYNRAIEVAKKIPKGQPGFEIAQTLINEWSEKILDLAKIRATQGDFQAAVATAALVPQVTIAYEDAQDAIQKWQQQKN</sequence>
<dbReference type="InterPro" id="IPR029030">
    <property type="entry name" value="Caspase-like_dom_sf"/>
</dbReference>
<reference evidence="3 4" key="1">
    <citation type="submission" date="2017-06" db="EMBL/GenBank/DDBJ databases">
        <title>Genome sequencing of cyanobaciteial culture collection at National Institute for Environmental Studies (NIES).</title>
        <authorList>
            <person name="Hirose Y."/>
            <person name="Shimura Y."/>
            <person name="Fujisawa T."/>
            <person name="Nakamura Y."/>
            <person name="Kawachi M."/>
        </authorList>
    </citation>
    <scope>NUCLEOTIDE SEQUENCE [LARGE SCALE GENOMIC DNA]</scope>
    <source>
        <strain evidence="3 4">NIES-806</strain>
    </source>
</reference>
<dbReference type="Proteomes" id="UP000218702">
    <property type="component" value="Chromosome"/>
</dbReference>
<proteinExistence type="predicted"/>
<accession>A0A1Z4V146</accession>
<dbReference type="Pfam" id="PF00656">
    <property type="entry name" value="Peptidase_C14"/>
    <property type="match status" value="1"/>
</dbReference>
<feature type="domain" description="Peptidase C14 caspase" evidence="2">
    <location>
        <begin position="5"/>
        <end position="207"/>
    </location>
</feature>
<name>A0A1Z4V146_9CYAN</name>
<keyword evidence="1" id="KW-1133">Transmembrane helix</keyword>